<accession>A0A521FV46</accession>
<name>A0A521FV46_9ACTN</name>
<dbReference type="AlphaFoldDB" id="A0A521FV46"/>
<evidence type="ECO:0000313" key="2">
    <source>
        <dbReference type="Proteomes" id="UP000317484"/>
    </source>
</evidence>
<proteinExistence type="predicted"/>
<protein>
    <recommendedName>
        <fullName evidence="3">YjzC-like protein</fullName>
    </recommendedName>
</protein>
<gene>
    <name evidence="1" type="ORF">SAMN06273567_12124</name>
</gene>
<dbReference type="EMBL" id="FXTJ01000021">
    <property type="protein sequence ID" value="SMO99974.1"/>
    <property type="molecule type" value="Genomic_DNA"/>
</dbReference>
<organism evidence="1 2">
    <name type="scientific">Geodermatophilus aquaeductus</name>
    <dbReference type="NCBI Taxonomy" id="1564161"/>
    <lineage>
        <taxon>Bacteria</taxon>
        <taxon>Bacillati</taxon>
        <taxon>Actinomycetota</taxon>
        <taxon>Actinomycetes</taxon>
        <taxon>Geodermatophilales</taxon>
        <taxon>Geodermatophilaceae</taxon>
        <taxon>Geodermatophilus</taxon>
    </lineage>
</organism>
<dbReference type="RefSeq" id="WP_142461286.1">
    <property type="nucleotide sequence ID" value="NZ_FXTJ01000021.1"/>
</dbReference>
<evidence type="ECO:0000313" key="1">
    <source>
        <dbReference type="EMBL" id="SMO99974.1"/>
    </source>
</evidence>
<sequence length="66" mass="7423">MSADETQVFHPGQIVPRSGIYRCDGHDEDHAYESTDVAGHRFPPLPRGCRGEGWVLERATGHHRAR</sequence>
<reference evidence="1 2" key="1">
    <citation type="submission" date="2017-05" db="EMBL/GenBank/DDBJ databases">
        <authorList>
            <person name="Varghese N."/>
            <person name="Submissions S."/>
        </authorList>
    </citation>
    <scope>NUCLEOTIDE SEQUENCE [LARGE SCALE GENOMIC DNA]</scope>
    <source>
        <strain evidence="1 2">DSM 46834</strain>
    </source>
</reference>
<evidence type="ECO:0008006" key="3">
    <source>
        <dbReference type="Google" id="ProtNLM"/>
    </source>
</evidence>
<keyword evidence="2" id="KW-1185">Reference proteome</keyword>
<dbReference type="Proteomes" id="UP000317484">
    <property type="component" value="Unassembled WGS sequence"/>
</dbReference>